<feature type="domain" description="Glycosyltransferase 2-like" evidence="1">
    <location>
        <begin position="5"/>
        <end position="165"/>
    </location>
</feature>
<dbReference type="Proteomes" id="UP000034316">
    <property type="component" value="Unassembled WGS sequence"/>
</dbReference>
<dbReference type="AlphaFoldDB" id="A0A0G0D511"/>
<gene>
    <name evidence="2" type="ORF">UR93_C0014G0005</name>
</gene>
<dbReference type="InterPro" id="IPR029044">
    <property type="entry name" value="Nucleotide-diphossugar_trans"/>
</dbReference>
<dbReference type="CDD" id="cd04179">
    <property type="entry name" value="DPM_DPG-synthase_like"/>
    <property type="match status" value="1"/>
</dbReference>
<evidence type="ECO:0000313" key="2">
    <source>
        <dbReference type="EMBL" id="KKP88413.1"/>
    </source>
</evidence>
<dbReference type="EMBL" id="LBRB01000014">
    <property type="protein sequence ID" value="KKP88413.1"/>
    <property type="molecule type" value="Genomic_DNA"/>
</dbReference>
<comment type="caution">
    <text evidence="2">The sequence shown here is derived from an EMBL/GenBank/DDBJ whole genome shotgun (WGS) entry which is preliminary data.</text>
</comment>
<dbReference type="STRING" id="1618333.UR93_C0014G0005"/>
<dbReference type="SUPFAM" id="SSF53448">
    <property type="entry name" value="Nucleotide-diphospho-sugar transferases"/>
    <property type="match status" value="1"/>
</dbReference>
<dbReference type="Gene3D" id="3.90.550.10">
    <property type="entry name" value="Spore Coat Polysaccharide Biosynthesis Protein SpsA, Chain A"/>
    <property type="match status" value="1"/>
</dbReference>
<reference evidence="2 3" key="1">
    <citation type="journal article" date="2015" name="Nature">
        <title>rRNA introns, odd ribosomes, and small enigmatic genomes across a large radiation of phyla.</title>
        <authorList>
            <person name="Brown C.T."/>
            <person name="Hug L.A."/>
            <person name="Thomas B.C."/>
            <person name="Sharon I."/>
            <person name="Castelle C.J."/>
            <person name="Singh A."/>
            <person name="Wilkins M.J."/>
            <person name="Williams K.H."/>
            <person name="Banfield J.F."/>
        </authorList>
    </citation>
    <scope>NUCLEOTIDE SEQUENCE [LARGE SCALE GENOMIC DNA]</scope>
</reference>
<dbReference type="GO" id="GO:0016757">
    <property type="term" value="F:glycosyltransferase activity"/>
    <property type="evidence" value="ECO:0007669"/>
    <property type="project" value="UniProtKB-KW"/>
</dbReference>
<dbReference type="InterPro" id="IPR001173">
    <property type="entry name" value="Glyco_trans_2-like"/>
</dbReference>
<name>A0A0G0D511_9BACT</name>
<dbReference type="GO" id="GO:0006487">
    <property type="term" value="P:protein N-linked glycosylation"/>
    <property type="evidence" value="ECO:0007669"/>
    <property type="project" value="TreeGrafter"/>
</dbReference>
<sequence length="237" mass="27077">MIKYSIIIPAYNEEAGIKGYLSNLTKFFDVRFPNYEIIVIDDGSVDKTAKEIKAVKSNKIKYIKFIENQGKGKALKFGFSQSKGNIVIFIDAGGDFPPKQISNFIKAIEQDKFDIAIANKWDKKSRINYSLKRKIFSKIFRKINSILFKINISDTQAGLKALNKKRTENIISKVENNGFVFDLELLILASRNNLKIIELPVILNWKNKKGGINLKTALKMLKQTLTLRNRLIKISNN</sequence>
<keyword evidence="2" id="KW-0328">Glycosyltransferase</keyword>
<dbReference type="PANTHER" id="PTHR10859:SF91">
    <property type="entry name" value="DOLICHYL-PHOSPHATE BETA-GLUCOSYLTRANSFERASE"/>
    <property type="match status" value="1"/>
</dbReference>
<evidence type="ECO:0000259" key="1">
    <source>
        <dbReference type="Pfam" id="PF00535"/>
    </source>
</evidence>
<organism evidence="2 3">
    <name type="scientific">Berkelbacteria bacterium GW2011_GWA2_35_9</name>
    <dbReference type="NCBI Taxonomy" id="1618333"/>
    <lineage>
        <taxon>Bacteria</taxon>
        <taxon>Candidatus Berkelbacteria</taxon>
    </lineage>
</organism>
<accession>A0A0G0D511</accession>
<protein>
    <submittedName>
        <fullName evidence="2">Dolichol-phosphate mannosyltransferase</fullName>
    </submittedName>
</protein>
<keyword evidence="2" id="KW-0808">Transferase</keyword>
<evidence type="ECO:0000313" key="3">
    <source>
        <dbReference type="Proteomes" id="UP000034316"/>
    </source>
</evidence>
<proteinExistence type="predicted"/>
<dbReference type="PANTHER" id="PTHR10859">
    <property type="entry name" value="GLYCOSYL TRANSFERASE"/>
    <property type="match status" value="1"/>
</dbReference>
<dbReference type="Pfam" id="PF00535">
    <property type="entry name" value="Glycos_transf_2"/>
    <property type="match status" value="1"/>
</dbReference>